<dbReference type="RefSeq" id="YP_009275869.1">
    <property type="nucleotide sequence ID" value="NC_030933.1"/>
</dbReference>
<organism evidence="1 2">
    <name type="scientific">Staphylococcus phage Stau2</name>
    <dbReference type="NCBI Taxonomy" id="1200862"/>
    <lineage>
        <taxon>Viruses</taxon>
        <taxon>Duplodnaviria</taxon>
        <taxon>Heunggongvirae</taxon>
        <taxon>Uroviricota</taxon>
        <taxon>Caudoviricetes</taxon>
        <taxon>Herelleviridae</taxon>
        <taxon>Twortvirinae</taxon>
        <taxon>Silviavirus</taxon>
        <taxon>Silviavirus stau2</taxon>
    </lineage>
</organism>
<evidence type="ECO:0000313" key="2">
    <source>
        <dbReference type="Proteomes" id="UP000207597"/>
    </source>
</evidence>
<gene>
    <name evidence="1" type="ORF">Stau2_112</name>
</gene>
<keyword evidence="2" id="KW-1185">Reference proteome</keyword>
<proteinExistence type="predicted"/>
<sequence>MCKEKVHRQLSNAIEILATYKEWWSFPKELSTTETFKIINWKEDTLVFEVRDNGNYIGRFSVATPIIDFHYDRIKKTTAQYMINYFAKLVCKDMYTYYKLQRGQ</sequence>
<reference evidence="1 2" key="1">
    <citation type="journal article" date="2016" name="Virus Genes">
        <title>Genomic analysis of Staphylococcus phage Stau2 isolated from medical specimen.</title>
        <authorList>
            <person name="Hsieh S.E."/>
            <person name="Tseng Y.H."/>
            <person name="Lo H.H."/>
            <person name="Chen S.T."/>
            <person name="Wu C.N."/>
        </authorList>
    </citation>
    <scope>NUCLEOTIDE SEQUENCE [LARGE SCALE GENOMIC DNA]</scope>
</reference>
<dbReference type="GeneID" id="28802325"/>
<accession>A0A0U1ZY39</accession>
<evidence type="ECO:0000313" key="1">
    <source>
        <dbReference type="EMBL" id="AKA61363.1"/>
    </source>
</evidence>
<dbReference type="KEGG" id="vg:28802325"/>
<protein>
    <submittedName>
        <fullName evidence="1">Uncharacterized protein</fullName>
    </submittedName>
</protein>
<dbReference type="Proteomes" id="UP000207597">
    <property type="component" value="Segment"/>
</dbReference>
<dbReference type="EMBL" id="KP881332">
    <property type="protein sequence ID" value="AKA61363.1"/>
    <property type="molecule type" value="Genomic_DNA"/>
</dbReference>
<name>A0A0U1ZY39_9CAUD</name>